<dbReference type="KEGG" id="tet:TTHERM_00293290"/>
<dbReference type="SUPFAM" id="SSF52113">
    <property type="entry name" value="BRCT domain"/>
    <property type="match status" value="1"/>
</dbReference>
<dbReference type="RefSeq" id="XP_001013061.1">
    <property type="nucleotide sequence ID" value="XM_001013061.3"/>
</dbReference>
<dbReference type="EMBL" id="GG662740">
    <property type="protein sequence ID" value="EAR92816.1"/>
    <property type="molecule type" value="Genomic_DNA"/>
</dbReference>
<dbReference type="GeneID" id="7825051"/>
<dbReference type="Gene3D" id="2.60.200.20">
    <property type="match status" value="1"/>
</dbReference>
<dbReference type="OrthoDB" id="2384350at2759"/>
<evidence type="ECO:0000256" key="1">
    <source>
        <dbReference type="SAM" id="MobiDB-lite"/>
    </source>
</evidence>
<feature type="compositionally biased region" description="Basic and acidic residues" evidence="1">
    <location>
        <begin position="568"/>
        <end position="598"/>
    </location>
</feature>
<organism evidence="3 4">
    <name type="scientific">Tetrahymena thermophila (strain SB210)</name>
    <dbReference type="NCBI Taxonomy" id="312017"/>
    <lineage>
        <taxon>Eukaryota</taxon>
        <taxon>Sar</taxon>
        <taxon>Alveolata</taxon>
        <taxon>Ciliophora</taxon>
        <taxon>Intramacronucleata</taxon>
        <taxon>Oligohymenophorea</taxon>
        <taxon>Hymenostomatida</taxon>
        <taxon>Tetrahymenina</taxon>
        <taxon>Tetrahymenidae</taxon>
        <taxon>Tetrahymena</taxon>
    </lineage>
</organism>
<accession>I7M0W1</accession>
<feature type="region of interest" description="Disordered" evidence="1">
    <location>
        <begin position="191"/>
        <end position="642"/>
    </location>
</feature>
<evidence type="ECO:0000313" key="3">
    <source>
        <dbReference type="EMBL" id="EAR92816.1"/>
    </source>
</evidence>
<feature type="compositionally biased region" description="Basic and acidic residues" evidence="1">
    <location>
        <begin position="522"/>
        <end position="544"/>
    </location>
</feature>
<dbReference type="HOGENOM" id="CLU_320178_0_0_1"/>
<feature type="domain" description="BRCT" evidence="2">
    <location>
        <begin position="675"/>
        <end position="743"/>
    </location>
</feature>
<evidence type="ECO:0000313" key="4">
    <source>
        <dbReference type="Proteomes" id="UP000009168"/>
    </source>
</evidence>
<dbReference type="Pfam" id="PF00533">
    <property type="entry name" value="BRCT"/>
    <property type="match status" value="1"/>
</dbReference>
<feature type="compositionally biased region" description="Basic and acidic residues" evidence="1">
    <location>
        <begin position="233"/>
        <end position="259"/>
    </location>
</feature>
<dbReference type="eggNOG" id="ENOG502RT34">
    <property type="taxonomic scope" value="Eukaryota"/>
</dbReference>
<feature type="compositionally biased region" description="Basic and acidic residues" evidence="1">
    <location>
        <begin position="393"/>
        <end position="437"/>
    </location>
</feature>
<proteinExistence type="predicted"/>
<sequence length="907" mass="103828">MFKEDKSKSKVHSEFQVELVVYLDEEDQIKEVFELNIGNNVVGSSSKDSTIVINKPEIEKKHFQIEIEYDQKMNTLLCQIQSLKSEHGTQKKLKDGNFTGFLPGKWNPIGDLSKEYAFYIAKKYKALVRKVAKNIKSSRSIEASSNQNSNPNPINKINFLKSLDNLDAGEINKENNQMETKSDIVVQNNISAQDNSATKPKMFGKNFKPKNSSIDANKNLHSKFKTPTVSTEKQPDVAQKMEVEKTDKKNSDKKNENKLDSGPIVTLKVPSSPQVKSSKSKETDQNKSKLKETKQANQVAEAKQTDETNAKQNNEAQGKQKGKSRKNQNKKKDSSDLDLSLDLSLDMSDEDKKQKNAKQQMIDEKEVIKIASTDDEDEEDRALQKKQANKNQMNKEVESTTKADTKTTAKSSNKEKQPNKRNTSKDNKQQSDDEKQQKTSLLNKKRKADENKESKLMDIEEEQEHAENSKKDIQTKSIKENAQKKGSLKPTLAQNAVGIKKRKTDEADEEKDNKKVQATTVMKDETQKMKDKKEEKQKDKKQNDNDNVMEDENQLKKNLKNKQMAQAKQKDDNNQKPKKEMSKIESSKEQKKGSKEVTTKSAKTSLAATKKADKKKQVLKNQEKRNSLVKQNIENEQEDSEDELSYVINSDGEEEFVLKGNKNSIKSAIKPSNKKFNVIFSNCMLDETDVQNKLSKLGARIMKSIQQPFNILIMDQFTRRAKTLVALNKGAKIISSQWALDCVCQEHLIEDIDKYEIKVDKAFCKKHKFDLKEVQQRYQNQNKPIFQDVKFILPDDENYANIAKDDLEYIIMTAGGTIVTEEECDEIEDKSNIKVIFDNEKSDESHTTPEKNSSKSKLSDSKKKNQDETRIKLQYSYKKNNFDCVLIESIFNSCLHQKVCNWNDYQV</sequence>
<dbReference type="AlphaFoldDB" id="I7M0W1"/>
<feature type="compositionally biased region" description="Basic residues" evidence="1">
    <location>
        <begin position="320"/>
        <end position="329"/>
    </location>
</feature>
<feature type="compositionally biased region" description="Low complexity" evidence="1">
    <location>
        <begin position="599"/>
        <end position="609"/>
    </location>
</feature>
<dbReference type="STRING" id="312017.I7M0W1"/>
<feature type="compositionally biased region" description="Basic and acidic residues" evidence="1">
    <location>
        <begin position="279"/>
        <end position="294"/>
    </location>
</feature>
<dbReference type="InterPro" id="IPR001357">
    <property type="entry name" value="BRCT_dom"/>
</dbReference>
<feature type="compositionally biased region" description="Basic and acidic residues" evidence="1">
    <location>
        <begin position="447"/>
        <end position="458"/>
    </location>
</feature>
<name>I7M0W1_TETTS</name>
<feature type="compositionally biased region" description="Low complexity" evidence="1">
    <location>
        <begin position="337"/>
        <end position="346"/>
    </location>
</feature>
<dbReference type="InterPro" id="IPR036420">
    <property type="entry name" value="BRCT_dom_sf"/>
</dbReference>
<evidence type="ECO:0000259" key="2">
    <source>
        <dbReference type="PROSITE" id="PS50172"/>
    </source>
</evidence>
<dbReference type="CDD" id="cd17744">
    <property type="entry name" value="BRCT_MDC1_rpt1"/>
    <property type="match status" value="1"/>
</dbReference>
<keyword evidence="4" id="KW-1185">Reference proteome</keyword>
<feature type="region of interest" description="Disordered" evidence="1">
    <location>
        <begin position="838"/>
        <end position="865"/>
    </location>
</feature>
<dbReference type="InParanoid" id="I7M0W1"/>
<dbReference type="PROSITE" id="PS50172">
    <property type="entry name" value="BRCT"/>
    <property type="match status" value="1"/>
</dbReference>
<dbReference type="Gene3D" id="3.40.50.10190">
    <property type="entry name" value="BRCT domain"/>
    <property type="match status" value="2"/>
</dbReference>
<protein>
    <recommendedName>
        <fullName evidence="2">BRCT domain-containing protein</fullName>
    </recommendedName>
</protein>
<gene>
    <name evidence="3" type="ORF">TTHERM_00293290</name>
</gene>
<feature type="compositionally biased region" description="Basic and acidic residues" evidence="1">
    <location>
        <begin position="465"/>
        <end position="483"/>
    </location>
</feature>
<feature type="compositionally biased region" description="Low complexity" evidence="1">
    <location>
        <begin position="268"/>
        <end position="277"/>
    </location>
</feature>
<dbReference type="Proteomes" id="UP000009168">
    <property type="component" value="Unassembled WGS sequence"/>
</dbReference>
<reference evidence="4" key="1">
    <citation type="journal article" date="2006" name="PLoS Biol.">
        <title>Macronuclear genome sequence of the ciliate Tetrahymena thermophila, a model eukaryote.</title>
        <authorList>
            <person name="Eisen J.A."/>
            <person name="Coyne R.S."/>
            <person name="Wu M."/>
            <person name="Wu D."/>
            <person name="Thiagarajan M."/>
            <person name="Wortman J.R."/>
            <person name="Badger J.H."/>
            <person name="Ren Q."/>
            <person name="Amedeo P."/>
            <person name="Jones K.M."/>
            <person name="Tallon L.J."/>
            <person name="Delcher A.L."/>
            <person name="Salzberg S.L."/>
            <person name="Silva J.C."/>
            <person name="Haas B.J."/>
            <person name="Majoros W.H."/>
            <person name="Farzad M."/>
            <person name="Carlton J.M."/>
            <person name="Smith R.K. Jr."/>
            <person name="Garg J."/>
            <person name="Pearlman R.E."/>
            <person name="Karrer K.M."/>
            <person name="Sun L."/>
            <person name="Manning G."/>
            <person name="Elde N.C."/>
            <person name="Turkewitz A.P."/>
            <person name="Asai D.J."/>
            <person name="Wilkes D.E."/>
            <person name="Wang Y."/>
            <person name="Cai H."/>
            <person name="Collins K."/>
            <person name="Stewart B.A."/>
            <person name="Lee S.R."/>
            <person name="Wilamowska K."/>
            <person name="Weinberg Z."/>
            <person name="Ruzzo W.L."/>
            <person name="Wloga D."/>
            <person name="Gaertig J."/>
            <person name="Frankel J."/>
            <person name="Tsao C.-C."/>
            <person name="Gorovsky M.A."/>
            <person name="Keeling P.J."/>
            <person name="Waller R.F."/>
            <person name="Patron N.J."/>
            <person name="Cherry J.M."/>
            <person name="Stover N.A."/>
            <person name="Krieger C.J."/>
            <person name="del Toro C."/>
            <person name="Ryder H.F."/>
            <person name="Williamson S.C."/>
            <person name="Barbeau R.A."/>
            <person name="Hamilton E.P."/>
            <person name="Orias E."/>
        </authorList>
    </citation>
    <scope>NUCLEOTIDE SEQUENCE [LARGE SCALE GENOMIC DNA]</scope>
    <source>
        <strain evidence="4">SB210</strain>
    </source>
</reference>